<organism evidence="7 8">
    <name type="scientific">Afipia carboxydohydrogena</name>
    <name type="common">Pseudomonas carboxydohydrogena</name>
    <dbReference type="NCBI Taxonomy" id="290"/>
    <lineage>
        <taxon>Bacteria</taxon>
        <taxon>Pseudomonadati</taxon>
        <taxon>Pseudomonadota</taxon>
        <taxon>Alphaproteobacteria</taxon>
        <taxon>Hyphomicrobiales</taxon>
        <taxon>Nitrobacteraceae</taxon>
        <taxon>Afipia</taxon>
    </lineage>
</organism>
<evidence type="ECO:0000256" key="2">
    <source>
        <dbReference type="ARBA" id="ARBA00022505"/>
    </source>
</evidence>
<evidence type="ECO:0000256" key="4">
    <source>
        <dbReference type="ARBA" id="ARBA00023002"/>
    </source>
</evidence>
<evidence type="ECO:0000259" key="6">
    <source>
        <dbReference type="Pfam" id="PF03404"/>
    </source>
</evidence>
<dbReference type="InterPro" id="IPR008335">
    <property type="entry name" value="Mopterin_OxRdtase_euk"/>
</dbReference>
<dbReference type="InterPro" id="IPR014756">
    <property type="entry name" value="Ig_E-set"/>
</dbReference>
<dbReference type="Proteomes" id="UP001213907">
    <property type="component" value="Chromosome"/>
</dbReference>
<accession>A0ABY8BMJ0</accession>
<name>A0ABY8BMJ0_AFICR</name>
<evidence type="ECO:0000256" key="1">
    <source>
        <dbReference type="ARBA" id="ARBA00001924"/>
    </source>
</evidence>
<keyword evidence="4 7" id="KW-0560">Oxidoreductase</keyword>
<dbReference type="NCBIfam" id="TIGR04555">
    <property type="entry name" value="sulfite_DH_soxC"/>
    <property type="match status" value="1"/>
</dbReference>
<dbReference type="InterPro" id="IPR000572">
    <property type="entry name" value="OxRdtase_Mopterin-bd_dom"/>
</dbReference>
<feature type="domain" description="Moybdenum cofactor oxidoreductase dimerisation" evidence="6">
    <location>
        <begin position="319"/>
        <end position="433"/>
    </location>
</feature>
<dbReference type="InterPro" id="IPR036374">
    <property type="entry name" value="OxRdtase_Mopterin-bd_sf"/>
</dbReference>
<dbReference type="EMBL" id="CP113162">
    <property type="protein sequence ID" value="WEF50711.1"/>
    <property type="molecule type" value="Genomic_DNA"/>
</dbReference>
<dbReference type="PANTHER" id="PTHR19372:SF7">
    <property type="entry name" value="SULFITE OXIDASE, MITOCHONDRIAL"/>
    <property type="match status" value="1"/>
</dbReference>
<dbReference type="Pfam" id="PF03404">
    <property type="entry name" value="Mo-co_dimer"/>
    <property type="match status" value="1"/>
</dbReference>
<dbReference type="InterPro" id="IPR030835">
    <property type="entry name" value="Sulfite_DH_SoxC"/>
</dbReference>
<keyword evidence="8" id="KW-1185">Reference proteome</keyword>
<dbReference type="EC" id="1.8.2.1" evidence="7"/>
<protein>
    <submittedName>
        <fullName evidence="7">Sulfite dehydrogenase</fullName>
        <ecNumber evidence="7">1.8.2.1</ecNumber>
    </submittedName>
</protein>
<sequence length="448" mass="49410">MVPSKWLTTQGGDRVPFSLLEDARKASLAAGSERVQIPRRHLLKMAGAAAGAALLNGSSARADDATPPAENEWSQSIGAGVVDQPYGKPSPEQAGVIRRNVPWLTAGTESSISFSPLQSLHGIITPNSLFFERYHAGRPDVEADKHRLMIHGLVDRPIILTMKDIMRFPSTSRIHFIECPANGGMEWRGAQLNSLQFTHGMVSCAEWTGVKLSTLLEEVGLKKDAKWILVEGADGAHMARSLPLDKCLDDCLVVYAQNGEALRPEQGYPLRLVVPGWEGNVSVKWLRRIKVGDKPWYTREETSKYTDLMPDGKSRGFTWLIDAKSVITFPCPEVPLSGPGLYEIRGLAWTGNGKIKEVHVSTDGGANWRQAELKEPVLSKALTRFAIPWRWDGKPAFLESRAVDETGFVQPTLAALRKIRGTNSVYHNNSIQTWQVKPDGSIYDVQLG</sequence>
<dbReference type="Gene3D" id="3.90.420.10">
    <property type="entry name" value="Oxidoreductase, molybdopterin-binding domain"/>
    <property type="match status" value="1"/>
</dbReference>
<dbReference type="Gene3D" id="2.60.40.650">
    <property type="match status" value="1"/>
</dbReference>
<dbReference type="Pfam" id="PF00174">
    <property type="entry name" value="Oxidored_molyb"/>
    <property type="match status" value="1"/>
</dbReference>
<dbReference type="PRINTS" id="PR00407">
    <property type="entry name" value="EUMOPTERIN"/>
</dbReference>
<evidence type="ECO:0000259" key="5">
    <source>
        <dbReference type="Pfam" id="PF00174"/>
    </source>
</evidence>
<dbReference type="InterPro" id="IPR006311">
    <property type="entry name" value="TAT_signal"/>
</dbReference>
<keyword evidence="3" id="KW-0479">Metal-binding</keyword>
<feature type="domain" description="Oxidoreductase molybdopterin-binding" evidence="5">
    <location>
        <begin position="135"/>
        <end position="295"/>
    </location>
</feature>
<comment type="cofactor">
    <cofactor evidence="1">
        <name>Mo-molybdopterin</name>
        <dbReference type="ChEBI" id="CHEBI:71302"/>
    </cofactor>
</comment>
<proteinExistence type="predicted"/>
<gene>
    <name evidence="7" type="primary">soxC</name>
    <name evidence="7" type="ORF">AFIC_002260</name>
</gene>
<keyword evidence="2" id="KW-0500">Molybdenum</keyword>
<dbReference type="SUPFAM" id="SSF56524">
    <property type="entry name" value="Oxidoreductase molybdopterin-binding domain"/>
    <property type="match status" value="1"/>
</dbReference>
<dbReference type="InterPro" id="IPR005066">
    <property type="entry name" value="MoCF_OxRdtse_dimer"/>
</dbReference>
<evidence type="ECO:0000256" key="3">
    <source>
        <dbReference type="ARBA" id="ARBA00022723"/>
    </source>
</evidence>
<dbReference type="SUPFAM" id="SSF81296">
    <property type="entry name" value="E set domains"/>
    <property type="match status" value="1"/>
</dbReference>
<dbReference type="PANTHER" id="PTHR19372">
    <property type="entry name" value="SULFITE REDUCTASE"/>
    <property type="match status" value="1"/>
</dbReference>
<evidence type="ECO:0000313" key="8">
    <source>
        <dbReference type="Proteomes" id="UP001213907"/>
    </source>
</evidence>
<dbReference type="PROSITE" id="PS51318">
    <property type="entry name" value="TAT"/>
    <property type="match status" value="1"/>
</dbReference>
<reference evidence="7 8" key="1">
    <citation type="submission" date="2022-11" db="EMBL/GenBank/DDBJ databases">
        <authorList>
            <person name="Siebert D."/>
            <person name="Busche T."/>
            <person name="Saydam E."/>
            <person name="Kalinowski J."/>
            <person name="Ruckert C."/>
            <person name="Blombach B."/>
        </authorList>
    </citation>
    <scope>NUCLEOTIDE SEQUENCE [LARGE SCALE GENOMIC DNA]</scope>
    <source>
        <strain evidence="7 8">DSM 1083</strain>
    </source>
</reference>
<evidence type="ECO:0000313" key="7">
    <source>
        <dbReference type="EMBL" id="WEF50711.1"/>
    </source>
</evidence>
<dbReference type="GO" id="GO:0050310">
    <property type="term" value="F:sulfite dehydrogenase activity"/>
    <property type="evidence" value="ECO:0007669"/>
    <property type="project" value="UniProtKB-EC"/>
</dbReference>